<dbReference type="Pfam" id="PF00232">
    <property type="entry name" value="Glyco_hydro_1"/>
    <property type="match status" value="1"/>
</dbReference>
<keyword evidence="9" id="KW-1185">Reference proteome</keyword>
<dbReference type="NCBIfam" id="TIGR03356">
    <property type="entry name" value="BGL"/>
    <property type="match status" value="1"/>
</dbReference>
<name>A0ABP7X1J1_9SPHI</name>
<keyword evidence="4" id="KW-0119">Carbohydrate metabolism</keyword>
<evidence type="ECO:0000256" key="6">
    <source>
        <dbReference type="ARBA" id="ARBA00023326"/>
    </source>
</evidence>
<evidence type="ECO:0000256" key="4">
    <source>
        <dbReference type="ARBA" id="ARBA00023277"/>
    </source>
</evidence>
<dbReference type="InterPro" id="IPR017853">
    <property type="entry name" value="GH"/>
</dbReference>
<evidence type="ECO:0000256" key="1">
    <source>
        <dbReference type="ARBA" id="ARBA00010838"/>
    </source>
</evidence>
<comment type="caution">
    <text evidence="8">The sequence shown here is derived from an EMBL/GenBank/DDBJ whole genome shotgun (WGS) entry which is preliminary data.</text>
</comment>
<dbReference type="PANTHER" id="PTHR10353">
    <property type="entry name" value="GLYCOSYL HYDROLASE"/>
    <property type="match status" value="1"/>
</dbReference>
<gene>
    <name evidence="8" type="ORF">GCM10022392_29090</name>
</gene>
<dbReference type="Gene3D" id="3.20.20.80">
    <property type="entry name" value="Glycosidases"/>
    <property type="match status" value="1"/>
</dbReference>
<evidence type="ECO:0000256" key="5">
    <source>
        <dbReference type="ARBA" id="ARBA00023295"/>
    </source>
</evidence>
<sequence length="451" mass="51707">MESNIQDTPLSKQLFGGDFIWGVSTAAVQIEGACDVDGKGESIWDVFTSQKGKILNGHHHRIATDFYNRYQTDIDLVKQLNIPNFRFSIAWSRILPNGIGEVNQAGIDYYRRVIQYCLDTGIEPWITLYHWDLPHALEAKGGWTNREVISWFSEYVTVCIDAFGDLVRHWIVMNEPAVFTGAGYFLGIHAPGRKGIKNFLPAIHHAVVCTAEGGRLLRKLLPDAEIGTTFSCSWVEPHSTRPKDLAAAVRVDALLNRTFIEPILGLGYPMHDLPVLKGLDKYILPGDMEKAQFDFDFIGLQNYTREIVKYSFFMPYIHAALVKAEDRNVPVTVMKWEVYPESIYHILKKYQAYPQIKKIYLTESGAAFKDEVIDNQVDDPKRLEYLQRYLQQVLKAKNEGCKVEGYFIWTLTDNFEWAEGYHPRFGIIYVDFETQERIVKASGLWYAGLLR</sequence>
<keyword evidence="3" id="KW-0136">Cellulose degradation</keyword>
<comment type="catalytic activity">
    <reaction evidence="7">
        <text>Hydrolysis of terminal, non-reducing beta-D-glucosyl residues with release of beta-D-glucose.</text>
        <dbReference type="EC" id="3.2.1.21"/>
    </reaction>
</comment>
<dbReference type="SUPFAM" id="SSF51445">
    <property type="entry name" value="(Trans)glycosidases"/>
    <property type="match status" value="1"/>
</dbReference>
<keyword evidence="6" id="KW-0624">Polysaccharide degradation</keyword>
<dbReference type="PRINTS" id="PR00131">
    <property type="entry name" value="GLHYDRLASE1"/>
</dbReference>
<proteinExistence type="inferred from homology"/>
<evidence type="ECO:0000256" key="2">
    <source>
        <dbReference type="ARBA" id="ARBA00022801"/>
    </source>
</evidence>
<evidence type="ECO:0000313" key="9">
    <source>
        <dbReference type="Proteomes" id="UP001500841"/>
    </source>
</evidence>
<comment type="similarity">
    <text evidence="1 7">Belongs to the glycosyl hydrolase 1 family.</text>
</comment>
<dbReference type="EC" id="3.2.1.21" evidence="7"/>
<keyword evidence="2 7" id="KW-0378">Hydrolase</keyword>
<dbReference type="RefSeq" id="WP_345106049.1">
    <property type="nucleotide sequence ID" value="NZ_BAABCV010000011.1"/>
</dbReference>
<dbReference type="PANTHER" id="PTHR10353:SF36">
    <property type="entry name" value="LP05116P"/>
    <property type="match status" value="1"/>
</dbReference>
<dbReference type="EMBL" id="BAABCV010000011">
    <property type="protein sequence ID" value="GAA4102307.1"/>
    <property type="molecule type" value="Genomic_DNA"/>
</dbReference>
<evidence type="ECO:0000256" key="3">
    <source>
        <dbReference type="ARBA" id="ARBA00023001"/>
    </source>
</evidence>
<organism evidence="8 9">
    <name type="scientific">Mucilaginibacter panaciglaebae</name>
    <dbReference type="NCBI Taxonomy" id="502331"/>
    <lineage>
        <taxon>Bacteria</taxon>
        <taxon>Pseudomonadati</taxon>
        <taxon>Bacteroidota</taxon>
        <taxon>Sphingobacteriia</taxon>
        <taxon>Sphingobacteriales</taxon>
        <taxon>Sphingobacteriaceae</taxon>
        <taxon>Mucilaginibacter</taxon>
    </lineage>
</organism>
<accession>A0ABP7X1J1</accession>
<dbReference type="InterPro" id="IPR017736">
    <property type="entry name" value="Glyco_hydro_1_beta-glucosidase"/>
</dbReference>
<evidence type="ECO:0000313" key="8">
    <source>
        <dbReference type="EMBL" id="GAA4102307.1"/>
    </source>
</evidence>
<keyword evidence="5 7" id="KW-0326">Glycosidase</keyword>
<evidence type="ECO:0000256" key="7">
    <source>
        <dbReference type="RuleBase" id="RU361175"/>
    </source>
</evidence>
<dbReference type="InterPro" id="IPR001360">
    <property type="entry name" value="Glyco_hydro_1"/>
</dbReference>
<dbReference type="Proteomes" id="UP001500841">
    <property type="component" value="Unassembled WGS sequence"/>
</dbReference>
<reference evidence="9" key="1">
    <citation type="journal article" date="2019" name="Int. J. Syst. Evol. Microbiol.">
        <title>The Global Catalogue of Microorganisms (GCM) 10K type strain sequencing project: providing services to taxonomists for standard genome sequencing and annotation.</title>
        <authorList>
            <consortium name="The Broad Institute Genomics Platform"/>
            <consortium name="The Broad Institute Genome Sequencing Center for Infectious Disease"/>
            <person name="Wu L."/>
            <person name="Ma J."/>
        </authorList>
    </citation>
    <scope>NUCLEOTIDE SEQUENCE [LARGE SCALE GENOMIC DNA]</scope>
    <source>
        <strain evidence="9">JCM 17085</strain>
    </source>
</reference>
<protein>
    <recommendedName>
        <fullName evidence="7">Beta-glucosidase</fullName>
        <ecNumber evidence="7">3.2.1.21</ecNumber>
    </recommendedName>
</protein>